<evidence type="ECO:0000313" key="1">
    <source>
        <dbReference type="EMBL" id="MCQ4118717.1"/>
    </source>
</evidence>
<sequence>MRGEFEVANDLSEYAEPFLDDGTRQWVDEALDVGEEHVAVESILKAAVVGGFVIPRPLLNDVAAVWLAHTQRTTVAAELRPLVEALRDQNRGVNHPR</sequence>
<evidence type="ECO:0000313" key="2">
    <source>
        <dbReference type="Proteomes" id="UP001524501"/>
    </source>
</evidence>
<gene>
    <name evidence="1" type="ORF">NOF53_05940</name>
</gene>
<protein>
    <submittedName>
        <fullName evidence="1">Uncharacterized protein</fullName>
    </submittedName>
</protein>
<organism evidence="1 2">
    <name type="scientific">Rhodococcus tibetensis</name>
    <dbReference type="NCBI Taxonomy" id="2965064"/>
    <lineage>
        <taxon>Bacteria</taxon>
        <taxon>Bacillati</taxon>
        <taxon>Actinomycetota</taxon>
        <taxon>Actinomycetes</taxon>
        <taxon>Mycobacteriales</taxon>
        <taxon>Nocardiaceae</taxon>
        <taxon>Rhodococcus</taxon>
    </lineage>
</organism>
<proteinExistence type="predicted"/>
<keyword evidence="2" id="KW-1185">Reference proteome</keyword>
<comment type="caution">
    <text evidence="1">The sequence shown here is derived from an EMBL/GenBank/DDBJ whole genome shotgun (WGS) entry which is preliminary data.</text>
</comment>
<dbReference type="EMBL" id="JANFQF010000004">
    <property type="protein sequence ID" value="MCQ4118717.1"/>
    <property type="molecule type" value="Genomic_DNA"/>
</dbReference>
<accession>A0ABT1Q8Z5</accession>
<reference evidence="1 2" key="1">
    <citation type="submission" date="2022-07" db="EMBL/GenBank/DDBJ databases">
        <title>Degradation activity of malathion, p-nitrophenol and potential low-temperature adaptation strategy of Rhodococcus sp. FXJ9.536.</title>
        <authorList>
            <person name="Huang J."/>
            <person name="Huang Y."/>
        </authorList>
    </citation>
    <scope>NUCLEOTIDE SEQUENCE [LARGE SCALE GENOMIC DNA]</scope>
    <source>
        <strain evidence="1 2">FXJ9.536</strain>
    </source>
</reference>
<dbReference type="RefSeq" id="WP_255966361.1">
    <property type="nucleotide sequence ID" value="NZ_JANFQF010000004.1"/>
</dbReference>
<dbReference type="Proteomes" id="UP001524501">
    <property type="component" value="Unassembled WGS sequence"/>
</dbReference>
<name>A0ABT1Q8Z5_9NOCA</name>